<evidence type="ECO:0000313" key="2">
    <source>
        <dbReference type="Proteomes" id="UP000247832"/>
    </source>
</evidence>
<dbReference type="Proteomes" id="UP000247832">
    <property type="component" value="Unassembled WGS sequence"/>
</dbReference>
<proteinExistence type="predicted"/>
<accession>A0A2V5LC21</accession>
<reference evidence="1 2" key="1">
    <citation type="submission" date="2018-05" db="EMBL/GenBank/DDBJ databases">
        <title>Genetic diversity of glacier-inhabiting Cryobacterium bacteria in China and description of Cryobacterium mengkeensis sp. nov. and Arthrobacter glacialis sp. nov.</title>
        <authorList>
            <person name="Liu Q."/>
            <person name="Xin Y.-H."/>
        </authorList>
    </citation>
    <scope>NUCLEOTIDE SEQUENCE [LARGE SCALE GENOMIC DNA]</scope>
    <source>
        <strain evidence="1 2">LI2</strain>
    </source>
</reference>
<dbReference type="AlphaFoldDB" id="A0A2V5LC21"/>
<evidence type="ECO:0000313" key="1">
    <source>
        <dbReference type="EMBL" id="PYI68918.1"/>
    </source>
</evidence>
<keyword evidence="2" id="KW-1185">Reference proteome</keyword>
<name>A0A2V5LC21_9MICC</name>
<protein>
    <submittedName>
        <fullName evidence="1">Uncharacterized protein</fullName>
    </submittedName>
</protein>
<comment type="caution">
    <text evidence="1">The sequence shown here is derived from an EMBL/GenBank/DDBJ whole genome shotgun (WGS) entry which is preliminary data.</text>
</comment>
<gene>
    <name evidence="1" type="ORF">CVV68_03655</name>
</gene>
<organism evidence="1 2">
    <name type="scientific">Arthrobacter livingstonensis</name>
    <dbReference type="NCBI Taxonomy" id="670078"/>
    <lineage>
        <taxon>Bacteria</taxon>
        <taxon>Bacillati</taxon>
        <taxon>Actinomycetota</taxon>
        <taxon>Actinomycetes</taxon>
        <taxon>Micrococcales</taxon>
        <taxon>Micrococcaceae</taxon>
        <taxon>Arthrobacter</taxon>
    </lineage>
</organism>
<sequence>MDHGLETFDSGWHRVGEQSDTFNLPYTPDKSMQHLRWSEIQQIHVRSAPAKTLSLHLMHKDPSMYGRFRHDHLTDEIYSRTSSQN</sequence>
<dbReference type="EMBL" id="QJVD01000003">
    <property type="protein sequence ID" value="PYI68918.1"/>
    <property type="molecule type" value="Genomic_DNA"/>
</dbReference>